<dbReference type="AlphaFoldDB" id="A0A2M6YVH5"/>
<dbReference type="Proteomes" id="UP000230184">
    <property type="component" value="Unassembled WGS sequence"/>
</dbReference>
<dbReference type="PANTHER" id="PTHR43195">
    <property type="entry name" value="TRANSKETOLASE"/>
    <property type="match status" value="1"/>
</dbReference>
<dbReference type="InterPro" id="IPR020826">
    <property type="entry name" value="Transketolase_BS"/>
</dbReference>
<dbReference type="CDD" id="cd02012">
    <property type="entry name" value="TPP_TK"/>
    <property type="match status" value="1"/>
</dbReference>
<dbReference type="NCBIfam" id="NF004559">
    <property type="entry name" value="PRK05899.2-5"/>
    <property type="match status" value="1"/>
</dbReference>
<comment type="subunit">
    <text evidence="6">Homodimer.</text>
</comment>
<dbReference type="GO" id="GO:0030976">
    <property type="term" value="F:thiamine pyrophosphate binding"/>
    <property type="evidence" value="ECO:0007669"/>
    <property type="project" value="TreeGrafter"/>
</dbReference>
<evidence type="ECO:0000256" key="10">
    <source>
        <dbReference type="ARBA" id="ARBA00022837"/>
    </source>
</evidence>
<dbReference type="InterPro" id="IPR005474">
    <property type="entry name" value="Transketolase_N"/>
</dbReference>
<keyword evidence="10" id="KW-0106">Calcium</keyword>
<dbReference type="SUPFAM" id="SSF52518">
    <property type="entry name" value="Thiamin diphosphate-binding fold (THDP-binding)"/>
    <property type="match status" value="2"/>
</dbReference>
<dbReference type="GO" id="GO:0004802">
    <property type="term" value="F:transketolase activity"/>
    <property type="evidence" value="ECO:0007669"/>
    <property type="project" value="TreeGrafter"/>
</dbReference>
<comment type="cofactor">
    <cofactor evidence="2">
        <name>Mn(2+)</name>
        <dbReference type="ChEBI" id="CHEBI:29035"/>
    </cofactor>
</comment>
<dbReference type="InterPro" id="IPR049557">
    <property type="entry name" value="Transketolase_CS"/>
</dbReference>
<evidence type="ECO:0000256" key="8">
    <source>
        <dbReference type="ARBA" id="ARBA00022679"/>
    </source>
</evidence>
<dbReference type="Pfam" id="PF02779">
    <property type="entry name" value="Transket_pyr"/>
    <property type="match status" value="1"/>
</dbReference>
<evidence type="ECO:0000259" key="13">
    <source>
        <dbReference type="SMART" id="SM00861"/>
    </source>
</evidence>
<accession>A0A2M6YVH5</accession>
<evidence type="ECO:0000313" key="14">
    <source>
        <dbReference type="EMBL" id="PIU37485.1"/>
    </source>
</evidence>
<evidence type="ECO:0000256" key="7">
    <source>
        <dbReference type="ARBA" id="ARBA00016662"/>
    </source>
</evidence>
<dbReference type="PANTHER" id="PTHR43195:SF1">
    <property type="entry name" value="FI06132P-RELATED"/>
    <property type="match status" value="1"/>
</dbReference>
<dbReference type="Pfam" id="PF00456">
    <property type="entry name" value="Transketolase_N"/>
    <property type="match status" value="2"/>
</dbReference>
<keyword evidence="9" id="KW-0479">Metal-binding</keyword>
<dbReference type="InterPro" id="IPR009014">
    <property type="entry name" value="Transketo_C/PFOR_II"/>
</dbReference>
<evidence type="ECO:0000256" key="5">
    <source>
        <dbReference type="ARBA" id="ARBA00007131"/>
    </source>
</evidence>
<dbReference type="PROSITE" id="PS00801">
    <property type="entry name" value="TRANSKETOLASE_1"/>
    <property type="match status" value="1"/>
</dbReference>
<dbReference type="PROSITE" id="PS00802">
    <property type="entry name" value="TRANSKETOLASE_2"/>
    <property type="match status" value="1"/>
</dbReference>
<gene>
    <name evidence="14" type="ORF">COT02_00595</name>
</gene>
<comment type="similarity">
    <text evidence="5">Belongs to the transketolase family.</text>
</comment>
<organism evidence="14 15">
    <name type="scientific">Candidatus Roizmanbacteria bacterium CG07_land_8_20_14_0_80_34_15</name>
    <dbReference type="NCBI Taxonomy" id="1974849"/>
    <lineage>
        <taxon>Bacteria</taxon>
        <taxon>Candidatus Roizmaniibacteriota</taxon>
    </lineage>
</organism>
<dbReference type="GO" id="GO:0046872">
    <property type="term" value="F:metal ion binding"/>
    <property type="evidence" value="ECO:0007669"/>
    <property type="project" value="UniProtKB-KW"/>
</dbReference>
<evidence type="ECO:0000256" key="4">
    <source>
        <dbReference type="ARBA" id="ARBA00001964"/>
    </source>
</evidence>
<dbReference type="SUPFAM" id="SSF52922">
    <property type="entry name" value="TK C-terminal domain-like"/>
    <property type="match status" value="1"/>
</dbReference>
<keyword evidence="8" id="KW-0808">Transferase</keyword>
<dbReference type="GO" id="GO:0019682">
    <property type="term" value="P:glyceraldehyde-3-phosphate metabolic process"/>
    <property type="evidence" value="ECO:0007669"/>
    <property type="project" value="UniProtKB-ARBA"/>
</dbReference>
<comment type="cofactor">
    <cofactor evidence="3">
        <name>Mg(2+)</name>
        <dbReference type="ChEBI" id="CHEBI:18420"/>
    </cofactor>
</comment>
<dbReference type="Pfam" id="PF02780">
    <property type="entry name" value="Transketolase_C"/>
    <property type="match status" value="1"/>
</dbReference>
<dbReference type="InterPro" id="IPR051424">
    <property type="entry name" value="Transketolase-like"/>
</dbReference>
<comment type="cofactor">
    <cofactor evidence="1">
        <name>Ca(2+)</name>
        <dbReference type="ChEBI" id="CHEBI:29108"/>
    </cofactor>
</comment>
<evidence type="ECO:0000256" key="2">
    <source>
        <dbReference type="ARBA" id="ARBA00001936"/>
    </source>
</evidence>
<dbReference type="Gene3D" id="3.40.50.920">
    <property type="match status" value="1"/>
</dbReference>
<keyword evidence="12" id="KW-0786">Thiamine pyrophosphate</keyword>
<evidence type="ECO:0000256" key="3">
    <source>
        <dbReference type="ARBA" id="ARBA00001946"/>
    </source>
</evidence>
<evidence type="ECO:0000256" key="9">
    <source>
        <dbReference type="ARBA" id="ARBA00022723"/>
    </source>
</evidence>
<sequence>MEDKLKKLCKLIRYDILTSTTEAGSGHPTTSLSAVELMTTLFFGGFFKADLDHPKGVQSFINDRVIFSKGHASPLIYALYHVAGAISPKELMTLRKIDSDLEGHPTFRFKYADVATGSLGQGLSAGVGMALGIRLTIENRMWKVGVEDRKSKVEKNQSSNLNHLPLSSTVYPQSSVPNIFVLLGDSEMAEGQVWEAVQIASHYKLNNLIAIADINRLGQSTETMLGWDLKTYKMRFEAFGWRTIVVDDGHDLKKIFNAYVETQNFASLQKPTIILAHTIKGKGVSFLENKEGWHGKPVPKDMLQSALKELGKVDFKVRGKILPPKIKEIDRNLLKLIEIKQKATTNFNEFQRISTNFKKGDLIATRLAYGDALLALGDVDEKIVALDGEMSNSTYSEKFAKKFPSRYFEMFIAEQNMITTALGLSKMGFIPFLSTFAAFLTRGFDQIRMAQYSAPNLKIVGSHCGVSIGPDGPSQMGLEDISMFRSILNSTILYPSDAVSAFKLTQIMAKNDGLFYLRTNRKTTPVIYGEKEEFHIGGSKVHKVNIVSKVLKVKTLIIAAGVTLHEALKAQKELAKSGIEVVVLDVYSVKPIDQVTINQLTHNCHNIIVVEDHYPAGGIGEEVLAVLSKSEARNTKYETNSKRFENLNLKNSKIVSNFDIRISNFVHLCVRHLPRSGSPDELLHYEEIDAEAIINVVERFIAQK</sequence>
<evidence type="ECO:0000313" key="15">
    <source>
        <dbReference type="Proteomes" id="UP000230184"/>
    </source>
</evidence>
<evidence type="ECO:0000256" key="6">
    <source>
        <dbReference type="ARBA" id="ARBA00011738"/>
    </source>
</evidence>
<comment type="cofactor">
    <cofactor evidence="4">
        <name>thiamine diphosphate</name>
        <dbReference type="ChEBI" id="CHEBI:58937"/>
    </cofactor>
</comment>
<protein>
    <recommendedName>
        <fullName evidence="7">Transketolase</fullName>
    </recommendedName>
</protein>
<dbReference type="InterPro" id="IPR029061">
    <property type="entry name" value="THDP-binding"/>
</dbReference>
<dbReference type="CDD" id="cd07033">
    <property type="entry name" value="TPP_PYR_DXS_TK_like"/>
    <property type="match status" value="1"/>
</dbReference>
<proteinExistence type="inferred from homology"/>
<dbReference type="SMART" id="SM00861">
    <property type="entry name" value="Transket_pyr"/>
    <property type="match status" value="1"/>
</dbReference>
<evidence type="ECO:0000256" key="11">
    <source>
        <dbReference type="ARBA" id="ARBA00022842"/>
    </source>
</evidence>
<comment type="caution">
    <text evidence="14">The sequence shown here is derived from an EMBL/GenBank/DDBJ whole genome shotgun (WGS) entry which is preliminary data.</text>
</comment>
<dbReference type="FunFam" id="3.40.50.970:FF:000129">
    <property type="entry name" value="Transketolase"/>
    <property type="match status" value="1"/>
</dbReference>
<dbReference type="GO" id="GO:0005737">
    <property type="term" value="C:cytoplasm"/>
    <property type="evidence" value="ECO:0007669"/>
    <property type="project" value="UniProtKB-ARBA"/>
</dbReference>
<reference evidence="15" key="1">
    <citation type="submission" date="2017-09" db="EMBL/GenBank/DDBJ databases">
        <title>Depth-based differentiation of microbial function through sediment-hosted aquifers and enrichment of novel symbionts in the deep terrestrial subsurface.</title>
        <authorList>
            <person name="Probst A.J."/>
            <person name="Ladd B."/>
            <person name="Jarett J.K."/>
            <person name="Geller-Mcgrath D.E."/>
            <person name="Sieber C.M.K."/>
            <person name="Emerson J.B."/>
            <person name="Anantharaman K."/>
            <person name="Thomas B.C."/>
            <person name="Malmstrom R."/>
            <person name="Stieglmeier M."/>
            <person name="Klingl A."/>
            <person name="Woyke T."/>
            <person name="Ryan C.M."/>
            <person name="Banfield J.F."/>
        </authorList>
    </citation>
    <scope>NUCLEOTIDE SEQUENCE [LARGE SCALE GENOMIC DNA]</scope>
</reference>
<evidence type="ECO:0000256" key="12">
    <source>
        <dbReference type="ARBA" id="ARBA00023052"/>
    </source>
</evidence>
<dbReference type="Gene3D" id="3.40.50.970">
    <property type="match status" value="2"/>
</dbReference>
<evidence type="ECO:0000256" key="1">
    <source>
        <dbReference type="ARBA" id="ARBA00001913"/>
    </source>
</evidence>
<dbReference type="InterPro" id="IPR005475">
    <property type="entry name" value="Transketolase-like_Pyr-bd"/>
</dbReference>
<dbReference type="EMBL" id="PEWY01000015">
    <property type="protein sequence ID" value="PIU37485.1"/>
    <property type="molecule type" value="Genomic_DNA"/>
</dbReference>
<name>A0A2M6YVH5_9BACT</name>
<keyword evidence="11" id="KW-0460">Magnesium</keyword>
<feature type="domain" description="Transketolase-like pyrimidine-binding" evidence="13">
    <location>
        <begin position="363"/>
        <end position="526"/>
    </location>
</feature>
<dbReference type="InterPro" id="IPR033248">
    <property type="entry name" value="Transketolase_C"/>
</dbReference>